<keyword evidence="1" id="KW-0472">Membrane</keyword>
<keyword evidence="1" id="KW-0812">Transmembrane</keyword>
<name>A0A4T0IWU7_WALIC</name>
<accession>A0A4T0IWU7</accession>
<evidence type="ECO:0008006" key="4">
    <source>
        <dbReference type="Google" id="ProtNLM"/>
    </source>
</evidence>
<feature type="transmembrane region" description="Helical" evidence="1">
    <location>
        <begin position="190"/>
        <end position="210"/>
    </location>
</feature>
<sequence>MITAVVSTAVSQLLDIILSAYVYNGEFRYPFFITFTEFAILAVFARIYTSIRTSKCAGREAKNDDTLSASQYPRVPKVSYLFTLLLAVSWFLMRILFNLSHVQVRIGRASEAAIPFLLLPACSYFNLIHIDAPTAALTIASSLTLIVNGAVNAESISAPAVLLQVARVVSQTIFLTCLNKTIKDHHRNPIFALNAYAPYAALISLIGSVAFEGIVPLHDLPIIGLVILLENVLFFLANQISVAFLLHKSNVIAWSSVSHLITVSLVLISMFVTKQALPLGQAVVTTCSAFLSMLLLRTQFLKHEKATPPTTKIHLHNLAPHLDISHVTGIQPLKTPPNLSRTNSSQRLQHPQ</sequence>
<gene>
    <name evidence="2" type="ORF">E3P86_03040</name>
</gene>
<comment type="caution">
    <text evidence="2">The sequence shown here is derived from an EMBL/GenBank/DDBJ whole genome shotgun (WGS) entry which is preliminary data.</text>
</comment>
<organism evidence="2 3">
    <name type="scientific">Wallemia ichthyophaga</name>
    <dbReference type="NCBI Taxonomy" id="245174"/>
    <lineage>
        <taxon>Eukaryota</taxon>
        <taxon>Fungi</taxon>
        <taxon>Dikarya</taxon>
        <taxon>Basidiomycota</taxon>
        <taxon>Wallemiomycotina</taxon>
        <taxon>Wallemiomycetes</taxon>
        <taxon>Wallemiales</taxon>
        <taxon>Wallemiaceae</taxon>
        <taxon>Wallemia</taxon>
    </lineage>
</organism>
<keyword evidence="1" id="KW-1133">Transmembrane helix</keyword>
<feature type="transmembrane region" description="Helical" evidence="1">
    <location>
        <begin position="29"/>
        <end position="49"/>
    </location>
</feature>
<dbReference type="AlphaFoldDB" id="A0A4T0IWU7"/>
<protein>
    <recommendedName>
        <fullName evidence="4">Sugar phosphate transporter domain-containing protein</fullName>
    </recommendedName>
</protein>
<feature type="transmembrane region" description="Helical" evidence="1">
    <location>
        <begin position="109"/>
        <end position="127"/>
    </location>
</feature>
<feature type="transmembrane region" description="Helical" evidence="1">
    <location>
        <begin position="222"/>
        <end position="246"/>
    </location>
</feature>
<evidence type="ECO:0000256" key="1">
    <source>
        <dbReference type="SAM" id="Phobius"/>
    </source>
</evidence>
<feature type="transmembrane region" description="Helical" evidence="1">
    <location>
        <begin position="278"/>
        <end position="296"/>
    </location>
</feature>
<feature type="transmembrane region" description="Helical" evidence="1">
    <location>
        <begin position="78"/>
        <end position="97"/>
    </location>
</feature>
<reference evidence="2 3" key="1">
    <citation type="submission" date="2019-03" db="EMBL/GenBank/DDBJ databases">
        <title>Sequencing 23 genomes of Wallemia ichthyophaga.</title>
        <authorList>
            <person name="Gostincar C."/>
        </authorList>
    </citation>
    <scope>NUCLEOTIDE SEQUENCE [LARGE SCALE GENOMIC DNA]</scope>
    <source>
        <strain evidence="2 3">EXF-6200</strain>
    </source>
</reference>
<dbReference type="Proteomes" id="UP000310689">
    <property type="component" value="Unassembled WGS sequence"/>
</dbReference>
<feature type="transmembrane region" description="Helical" evidence="1">
    <location>
        <begin position="251"/>
        <end position="272"/>
    </location>
</feature>
<proteinExistence type="predicted"/>
<evidence type="ECO:0000313" key="3">
    <source>
        <dbReference type="Proteomes" id="UP000310689"/>
    </source>
</evidence>
<evidence type="ECO:0000313" key="2">
    <source>
        <dbReference type="EMBL" id="TIB33052.1"/>
    </source>
</evidence>
<dbReference type="EMBL" id="SPOI01000191">
    <property type="protein sequence ID" value="TIB33052.1"/>
    <property type="molecule type" value="Genomic_DNA"/>
</dbReference>